<dbReference type="Pfam" id="PF00564">
    <property type="entry name" value="PB1"/>
    <property type="match status" value="1"/>
</dbReference>
<proteinExistence type="predicted"/>
<dbReference type="OrthoDB" id="1914296at2759"/>
<evidence type="ECO:0000313" key="3">
    <source>
        <dbReference type="Proteomes" id="UP000447434"/>
    </source>
</evidence>
<accession>A0A6A4QI03</accession>
<dbReference type="Gene3D" id="3.10.20.90">
    <property type="entry name" value="Phosphatidylinositol 3-kinase Catalytic Subunit, Chain A, domain 1"/>
    <property type="match status" value="1"/>
</dbReference>
<protein>
    <submittedName>
        <fullName evidence="2">Putative PB1 domain-containing protein</fullName>
    </submittedName>
</protein>
<dbReference type="CDD" id="cd06410">
    <property type="entry name" value="PB1_UP2"/>
    <property type="match status" value="1"/>
</dbReference>
<dbReference type="SMART" id="SM00666">
    <property type="entry name" value="PB1"/>
    <property type="match status" value="1"/>
</dbReference>
<dbReference type="InterPro" id="IPR000270">
    <property type="entry name" value="PB1_dom"/>
</dbReference>
<feature type="compositionally biased region" description="Low complexity" evidence="1">
    <location>
        <begin position="128"/>
        <end position="147"/>
    </location>
</feature>
<feature type="region of interest" description="Disordered" evidence="1">
    <location>
        <begin position="120"/>
        <end position="147"/>
    </location>
</feature>
<gene>
    <name evidence="2" type="ORF">Lalb_Chr05g0216561</name>
</gene>
<dbReference type="AlphaFoldDB" id="A0A6A4QI03"/>
<comment type="caution">
    <text evidence="2">The sequence shown here is derived from an EMBL/GenBank/DDBJ whole genome shotgun (WGS) entry which is preliminary data.</text>
</comment>
<reference evidence="3" key="1">
    <citation type="journal article" date="2020" name="Nat. Commun.">
        <title>Genome sequence of the cluster root forming white lupin.</title>
        <authorList>
            <person name="Hufnagel B."/>
            <person name="Marques A."/>
            <person name="Soriano A."/>
            <person name="Marques L."/>
            <person name="Divol F."/>
            <person name="Doumas P."/>
            <person name="Sallet E."/>
            <person name="Mancinotti D."/>
            <person name="Carrere S."/>
            <person name="Marande W."/>
            <person name="Arribat S."/>
            <person name="Keller J."/>
            <person name="Huneau C."/>
            <person name="Blein T."/>
            <person name="Aime D."/>
            <person name="Laguerre M."/>
            <person name="Taylor J."/>
            <person name="Schubert V."/>
            <person name="Nelson M."/>
            <person name="Geu-Flores F."/>
            <person name="Crespi M."/>
            <person name="Gallardo-Guerrero K."/>
            <person name="Delaux P.-M."/>
            <person name="Salse J."/>
            <person name="Berges H."/>
            <person name="Guyot R."/>
            <person name="Gouzy J."/>
            <person name="Peret B."/>
        </authorList>
    </citation>
    <scope>NUCLEOTIDE SEQUENCE [LARGE SCALE GENOMIC DNA]</scope>
    <source>
        <strain evidence="3">cv. Amiga</strain>
    </source>
</reference>
<keyword evidence="3" id="KW-1185">Reference proteome</keyword>
<dbReference type="InterPro" id="IPR053198">
    <property type="entry name" value="Gynoecium_Dev_Regulator"/>
</dbReference>
<name>A0A6A4QI03_LUPAL</name>
<dbReference type="PANTHER" id="PTHR31066:SF10">
    <property type="entry name" value="OCTICOSAPEPTIDE_PHOX_BEM1P FAMILY PROTEIN"/>
    <property type="match status" value="1"/>
</dbReference>
<evidence type="ECO:0000313" key="2">
    <source>
        <dbReference type="EMBL" id="KAE9613353.1"/>
    </source>
</evidence>
<dbReference type="Proteomes" id="UP000447434">
    <property type="component" value="Chromosome 5"/>
</dbReference>
<dbReference type="EMBL" id="WOCE01000005">
    <property type="protein sequence ID" value="KAE9613353.1"/>
    <property type="molecule type" value="Genomic_DNA"/>
</dbReference>
<sequence>MFGSSQPAPKSTIKFLCSYGGKIHPRYPEGKLRYVGGHTRILAVDRTISFSKLLLKLQELCGTSVRHLRCQLPTEDLDALVSITSDEDLANLIEEYDHAASMSASLKIKVFLSPPRSINKASVPPSPSLSKSTSSTSSSSSSSSSSYHSATVGGSVFNSCRSLKSTVPVINRCVHQISPATHSVMMEKKTGSVSWMNVPLPRYGNHNHGQGKTCHAGQVQLIHNVCNHGQ</sequence>
<dbReference type="SUPFAM" id="SSF54277">
    <property type="entry name" value="CAD &amp; PB1 domains"/>
    <property type="match status" value="1"/>
</dbReference>
<dbReference type="PANTHER" id="PTHR31066">
    <property type="entry name" value="OS05G0427100 PROTEIN-RELATED"/>
    <property type="match status" value="1"/>
</dbReference>
<organism evidence="2 3">
    <name type="scientific">Lupinus albus</name>
    <name type="common">White lupine</name>
    <name type="synonym">Lupinus termis</name>
    <dbReference type="NCBI Taxonomy" id="3870"/>
    <lineage>
        <taxon>Eukaryota</taxon>
        <taxon>Viridiplantae</taxon>
        <taxon>Streptophyta</taxon>
        <taxon>Embryophyta</taxon>
        <taxon>Tracheophyta</taxon>
        <taxon>Spermatophyta</taxon>
        <taxon>Magnoliopsida</taxon>
        <taxon>eudicotyledons</taxon>
        <taxon>Gunneridae</taxon>
        <taxon>Pentapetalae</taxon>
        <taxon>rosids</taxon>
        <taxon>fabids</taxon>
        <taxon>Fabales</taxon>
        <taxon>Fabaceae</taxon>
        <taxon>Papilionoideae</taxon>
        <taxon>50 kb inversion clade</taxon>
        <taxon>genistoids sensu lato</taxon>
        <taxon>core genistoids</taxon>
        <taxon>Genisteae</taxon>
        <taxon>Lupinus</taxon>
    </lineage>
</organism>
<evidence type="ECO:0000256" key="1">
    <source>
        <dbReference type="SAM" id="MobiDB-lite"/>
    </source>
</evidence>